<dbReference type="InterPro" id="IPR011446">
    <property type="entry name" value="BBP7"/>
</dbReference>
<keyword evidence="2" id="KW-1185">Reference proteome</keyword>
<name>A0A517Q8X1_9PLAN</name>
<dbReference type="Pfam" id="PF07585">
    <property type="entry name" value="BBP7"/>
    <property type="match status" value="1"/>
</dbReference>
<evidence type="ECO:0000313" key="1">
    <source>
        <dbReference type="EMBL" id="QDT28070.1"/>
    </source>
</evidence>
<dbReference type="InterPro" id="IPR053724">
    <property type="entry name" value="OMP_A26_sf"/>
</dbReference>
<organism evidence="1 2">
    <name type="scientific">Gimesia panareensis</name>
    <dbReference type="NCBI Taxonomy" id="2527978"/>
    <lineage>
        <taxon>Bacteria</taxon>
        <taxon>Pseudomonadati</taxon>
        <taxon>Planctomycetota</taxon>
        <taxon>Planctomycetia</taxon>
        <taxon>Planctomycetales</taxon>
        <taxon>Planctomycetaceae</taxon>
        <taxon>Gimesia</taxon>
    </lineage>
</organism>
<dbReference type="AlphaFoldDB" id="A0A517Q8X1"/>
<proteinExistence type="predicted"/>
<gene>
    <name evidence="1" type="ORF">Enr10x_34090</name>
</gene>
<dbReference type="Proteomes" id="UP000315647">
    <property type="component" value="Chromosome"/>
</dbReference>
<dbReference type="EMBL" id="CP037421">
    <property type="protein sequence ID" value="QDT28070.1"/>
    <property type="molecule type" value="Genomic_DNA"/>
</dbReference>
<protein>
    <recommendedName>
        <fullName evidence="3">BBP7 family outer membrane beta-barrel protein</fullName>
    </recommendedName>
</protein>
<evidence type="ECO:0000313" key="2">
    <source>
        <dbReference type="Proteomes" id="UP000315647"/>
    </source>
</evidence>
<accession>A0A517Q8X1</accession>
<dbReference type="Gene3D" id="2.40.128.90">
    <property type="entry name" value="OMPT-like"/>
    <property type="match status" value="1"/>
</dbReference>
<reference evidence="1 2" key="1">
    <citation type="submission" date="2019-03" db="EMBL/GenBank/DDBJ databases">
        <title>Deep-cultivation of Planctomycetes and their phenomic and genomic characterization uncovers novel biology.</title>
        <authorList>
            <person name="Wiegand S."/>
            <person name="Jogler M."/>
            <person name="Boedeker C."/>
            <person name="Pinto D."/>
            <person name="Vollmers J."/>
            <person name="Rivas-Marin E."/>
            <person name="Kohn T."/>
            <person name="Peeters S.H."/>
            <person name="Heuer A."/>
            <person name="Rast P."/>
            <person name="Oberbeckmann S."/>
            <person name="Bunk B."/>
            <person name="Jeske O."/>
            <person name="Meyerdierks A."/>
            <person name="Storesund J.E."/>
            <person name="Kallscheuer N."/>
            <person name="Luecker S."/>
            <person name="Lage O.M."/>
            <person name="Pohl T."/>
            <person name="Merkel B.J."/>
            <person name="Hornburger P."/>
            <person name="Mueller R.-W."/>
            <person name="Bruemmer F."/>
            <person name="Labrenz M."/>
            <person name="Spormann A.M."/>
            <person name="Op den Camp H."/>
            <person name="Overmann J."/>
            <person name="Amann R."/>
            <person name="Jetten M.S.M."/>
            <person name="Mascher T."/>
            <person name="Medema M.H."/>
            <person name="Devos D.P."/>
            <person name="Kaster A.-K."/>
            <person name="Ovreas L."/>
            <person name="Rohde M."/>
            <person name="Galperin M.Y."/>
            <person name="Jogler C."/>
        </authorList>
    </citation>
    <scope>NUCLEOTIDE SEQUENCE [LARGE SCALE GENOMIC DNA]</scope>
    <source>
        <strain evidence="1 2">Enr10</strain>
    </source>
</reference>
<evidence type="ECO:0008006" key="3">
    <source>
        <dbReference type="Google" id="ProtNLM"/>
    </source>
</evidence>
<sequence length="462" mass="51036">MRLKYNMVNPAYRLMIGMIVLLSGVGVRSAQAQYAPAMAQPAAQESLYQATAYHGGHKGNLVYEPAPDYYASPDQYASEYYAPDYYGGAANSGSIMQVLPEDRGWGYDHPWDGFFKNLAENSWLRVEYMLVKSPPGNQLVGGQLPSGNDPRLPFPAADANGLLTLSSKEADLSSIGKKGTNGIRGTFGIDFERGTLEAIFFGTQSDVSSVSYGQAELMGPTFGQTDMISIITSLDGQTAIAGRNFNEKFSVLYRSQAWGAESNYVLNTDQLFFKTIYGAGGFQMRPLFGFRYLKIAEDMDVRGSFEELTTTPTVPLFESTIQSATNNKLYVPQAGIRMEFVHPWFTISAEPKVGFGVNHYKGSVMTDQFLDSTDPTHYTAISKTSFSPTFEFGVNARFHLNEWFTFNVGYNFLWANQIARPGTIVYYNSSSTTTNGVSLQAQNSLDSYKLHGLVLGGEIRWP</sequence>